<dbReference type="GeneID" id="85498530"/>
<reference evidence="2" key="1">
    <citation type="journal article" date="2023" name="BMC Genomics">
        <title>Chromosome-level genome assemblies of Cutaneotrichosporon spp. (Trichosporonales, Basidiomycota) reveal imbalanced evolution between nucleotide sequences and chromosome synteny.</title>
        <authorList>
            <person name="Kobayashi Y."/>
            <person name="Kayamori A."/>
            <person name="Aoki K."/>
            <person name="Shiwa Y."/>
            <person name="Matsutani M."/>
            <person name="Fujita N."/>
            <person name="Sugita T."/>
            <person name="Iwasaki W."/>
            <person name="Tanaka N."/>
            <person name="Takashima M."/>
        </authorList>
    </citation>
    <scope>NUCLEOTIDE SEQUENCE</scope>
    <source>
        <strain evidence="2">HIS019</strain>
    </source>
</reference>
<keyword evidence="3" id="KW-1185">Reference proteome</keyword>
<dbReference type="EMBL" id="AP028219">
    <property type="protein sequence ID" value="BEI94660.1"/>
    <property type="molecule type" value="Genomic_DNA"/>
</dbReference>
<gene>
    <name evidence="2" type="ORF">CcaverHIS019_0702410</name>
</gene>
<dbReference type="AlphaFoldDB" id="A0AA48LA11"/>
<dbReference type="Proteomes" id="UP001233271">
    <property type="component" value="Chromosome 7b"/>
</dbReference>
<proteinExistence type="predicted"/>
<evidence type="ECO:0000313" key="3">
    <source>
        <dbReference type="Proteomes" id="UP001233271"/>
    </source>
</evidence>
<feature type="region of interest" description="Disordered" evidence="1">
    <location>
        <begin position="1"/>
        <end position="56"/>
    </location>
</feature>
<sequence length="114" mass="12262">MLIRSLSLRSLPKPTPTFRRTLCMPPFRGALEASDNPIPSDQEPFDLKSSPDVSAADGITPEAALAELRRLRHADPAEMGIHTPTPIAPFTDVDPVTGKAVGPAKKGFFSKKKA</sequence>
<accession>A0AA48LA11</accession>
<protein>
    <submittedName>
        <fullName evidence="2">Uncharacterized protein</fullName>
    </submittedName>
</protein>
<name>A0AA48LA11_9TREE</name>
<evidence type="ECO:0000256" key="1">
    <source>
        <dbReference type="SAM" id="MobiDB-lite"/>
    </source>
</evidence>
<evidence type="ECO:0000313" key="2">
    <source>
        <dbReference type="EMBL" id="BEI94660.1"/>
    </source>
</evidence>
<dbReference type="KEGG" id="ccac:CcaHIS019_0702410"/>
<organism evidence="2 3">
    <name type="scientific">Cutaneotrichosporon cavernicola</name>
    <dbReference type="NCBI Taxonomy" id="279322"/>
    <lineage>
        <taxon>Eukaryota</taxon>
        <taxon>Fungi</taxon>
        <taxon>Dikarya</taxon>
        <taxon>Basidiomycota</taxon>
        <taxon>Agaricomycotina</taxon>
        <taxon>Tremellomycetes</taxon>
        <taxon>Trichosporonales</taxon>
        <taxon>Trichosporonaceae</taxon>
        <taxon>Cutaneotrichosporon</taxon>
    </lineage>
</organism>
<dbReference type="RefSeq" id="XP_060459925.1">
    <property type="nucleotide sequence ID" value="XM_060603652.1"/>
</dbReference>